<evidence type="ECO:0000256" key="1">
    <source>
        <dbReference type="ARBA" id="ARBA00015260"/>
    </source>
</evidence>
<proteinExistence type="predicted"/>
<feature type="domain" description="Helix-hairpin-helix DNA-binding motif class 1" evidence="2">
    <location>
        <begin position="286"/>
        <end position="305"/>
    </location>
</feature>
<dbReference type="AlphaFoldDB" id="A0AAV2K2U6"/>
<evidence type="ECO:0000259" key="2">
    <source>
        <dbReference type="SMART" id="SM00278"/>
    </source>
</evidence>
<reference evidence="3 4" key="1">
    <citation type="submission" date="2024-04" db="EMBL/GenBank/DDBJ databases">
        <authorList>
            <person name="Waldvogel A.-M."/>
            <person name="Schoenle A."/>
        </authorList>
    </citation>
    <scope>NUCLEOTIDE SEQUENCE [LARGE SCALE GENOMIC DNA]</scope>
</reference>
<evidence type="ECO:0000313" key="4">
    <source>
        <dbReference type="Proteomes" id="UP001497482"/>
    </source>
</evidence>
<gene>
    <name evidence="3" type="ORF">KC01_LOCUS14591</name>
</gene>
<dbReference type="SUPFAM" id="SSF56219">
    <property type="entry name" value="DNase I-like"/>
    <property type="match status" value="1"/>
</dbReference>
<evidence type="ECO:0000313" key="3">
    <source>
        <dbReference type="EMBL" id="CAL1584221.1"/>
    </source>
</evidence>
<dbReference type="Gene3D" id="3.60.10.10">
    <property type="entry name" value="Endonuclease/exonuclease/phosphatase"/>
    <property type="match status" value="1"/>
</dbReference>
<sequence length="754" mass="83622">MLYQIKVPPQQLEDWLMRFQESSQCTPAALMFGRELRTPVDLVFGSPLEPEIAGGHEMDYFQRLREHLRVVHDYTRQVQASSGVRQKRAYDSHCRGQPFQPGDKVWVYCPDRKKGISPKLCSHWRGPAEVVARLSDVVYRILRAAPCASGCHIRPTRVWRGAGGRADLCPLPRTPHPLPGPHVSPLPLQTLPTPGPLTVAAAWSVTEPDYFPSRPLSLSRSVRRHGRGKRKYSAACNFSNVMVNQERLNINTGTEEELMTLPGVNRLVAQNIVEYRDCIGGFKKVEDLALVSGIGATKLEAIKLEICVSSRTSSSQHSPSSIRKDFDYQSCNGINVNTATPAQLMSVKGVTEKIAKNIVAFRTENGPFKTIEDLVRVANVNSALLDKIRFQVFVQRSRAASTNTNGGLTFTTKSHPSPTSFSLKSEELDLPLGGPTQIPSFRPKVEAPCGTKEGRPVLRLATWSLQDCSSDKANNPGVREVLCMTLLENHIKLLAVQDLLDREALDKFCVELNQASLSSVRRWKSPRGLWRCAVSEQPTGHGSKGKSFSGFMWDSSSGIDLKEATIPESAVTNGNGTQGQPGLYKARFTVGSYELKLLNVHMQTNHGENGTNGHHRLSPGLLDTLKAEKELLVLGDFGGPPQTSQLDVLRKERFCALVPQSQFTDISTRSPLGTRCLDNIWISKSLKKIYSGQCMVVREGMTNPWIPDNWSWGGVASDHCPVMVELYLDPCPKDLPQRPGVTVEREEQLPKHER</sequence>
<dbReference type="SMART" id="SM00278">
    <property type="entry name" value="HhH1"/>
    <property type="match status" value="3"/>
</dbReference>
<dbReference type="PANTHER" id="PTHR21180">
    <property type="entry name" value="ENDONUCLEASE/EXONUCLEASE/PHOSPHATASE FAMILY DOMAIN-CONTAINING PROTEIN 1"/>
    <property type="match status" value="1"/>
</dbReference>
<dbReference type="InterPro" id="IPR010994">
    <property type="entry name" value="RuvA_2-like"/>
</dbReference>
<dbReference type="PANTHER" id="PTHR21180:SF32">
    <property type="entry name" value="ENDONUCLEASE_EXONUCLEASE_PHOSPHATASE FAMILY DOMAIN-CONTAINING PROTEIN 1"/>
    <property type="match status" value="1"/>
</dbReference>
<dbReference type="InterPro" id="IPR003583">
    <property type="entry name" value="Hlx-hairpin-Hlx_DNA-bd_motif"/>
</dbReference>
<feature type="domain" description="Helix-hairpin-helix DNA-binding motif class 1" evidence="2">
    <location>
        <begin position="256"/>
        <end position="275"/>
    </location>
</feature>
<keyword evidence="4" id="KW-1185">Reference proteome</keyword>
<protein>
    <recommendedName>
        <fullName evidence="1">Endonuclease/exonuclease/phosphatase family domain-containing protein 1</fullName>
    </recommendedName>
</protein>
<dbReference type="Gene3D" id="1.10.150.280">
    <property type="entry name" value="AF1531-like domain"/>
    <property type="match status" value="1"/>
</dbReference>
<organism evidence="3 4">
    <name type="scientific">Knipowitschia caucasica</name>
    <name type="common">Caucasian dwarf goby</name>
    <name type="synonym">Pomatoschistus caucasicus</name>
    <dbReference type="NCBI Taxonomy" id="637954"/>
    <lineage>
        <taxon>Eukaryota</taxon>
        <taxon>Metazoa</taxon>
        <taxon>Chordata</taxon>
        <taxon>Craniata</taxon>
        <taxon>Vertebrata</taxon>
        <taxon>Euteleostomi</taxon>
        <taxon>Actinopterygii</taxon>
        <taxon>Neopterygii</taxon>
        <taxon>Teleostei</taxon>
        <taxon>Neoteleostei</taxon>
        <taxon>Acanthomorphata</taxon>
        <taxon>Gobiaria</taxon>
        <taxon>Gobiiformes</taxon>
        <taxon>Gobioidei</taxon>
        <taxon>Gobiidae</taxon>
        <taxon>Gobiinae</taxon>
        <taxon>Knipowitschia</taxon>
    </lineage>
</organism>
<dbReference type="SUPFAM" id="SSF47781">
    <property type="entry name" value="RuvA domain 2-like"/>
    <property type="match status" value="2"/>
</dbReference>
<dbReference type="EMBL" id="OZ035838">
    <property type="protein sequence ID" value="CAL1584221.1"/>
    <property type="molecule type" value="Genomic_DNA"/>
</dbReference>
<dbReference type="Gene3D" id="1.10.150.320">
    <property type="entry name" value="Photosystem II 12 kDa extrinsic protein"/>
    <property type="match status" value="1"/>
</dbReference>
<dbReference type="InterPro" id="IPR051675">
    <property type="entry name" value="Endo/Exo/Phosphatase_dom_1"/>
</dbReference>
<dbReference type="GO" id="GO:0005886">
    <property type="term" value="C:plasma membrane"/>
    <property type="evidence" value="ECO:0007669"/>
    <property type="project" value="TreeGrafter"/>
</dbReference>
<name>A0AAV2K2U6_KNICA</name>
<dbReference type="Proteomes" id="UP001497482">
    <property type="component" value="Chromosome 16"/>
</dbReference>
<feature type="domain" description="Helix-hairpin-helix DNA-binding motif class 1" evidence="2">
    <location>
        <begin position="342"/>
        <end position="361"/>
    </location>
</feature>
<dbReference type="GO" id="GO:0003677">
    <property type="term" value="F:DNA binding"/>
    <property type="evidence" value="ECO:0007669"/>
    <property type="project" value="InterPro"/>
</dbReference>
<dbReference type="GO" id="GO:0006281">
    <property type="term" value="P:DNA repair"/>
    <property type="evidence" value="ECO:0007669"/>
    <property type="project" value="InterPro"/>
</dbReference>
<dbReference type="InterPro" id="IPR036691">
    <property type="entry name" value="Endo/exonu/phosph_ase_sf"/>
</dbReference>
<dbReference type="Pfam" id="PF12836">
    <property type="entry name" value="HHH_3"/>
    <property type="match status" value="2"/>
</dbReference>
<accession>A0AAV2K2U6</accession>